<dbReference type="Gene3D" id="3.90.1530.10">
    <property type="entry name" value="Conserved hypothetical protein from pyrococcus furiosus pfu- 392566-001, ParB domain"/>
    <property type="match status" value="1"/>
</dbReference>
<reference evidence="2" key="1">
    <citation type="submission" date="2020-04" db="EMBL/GenBank/DDBJ databases">
        <authorList>
            <person name="Chiriac C."/>
            <person name="Salcher M."/>
            <person name="Ghai R."/>
            <person name="Kavagutti S V."/>
        </authorList>
    </citation>
    <scope>NUCLEOTIDE SEQUENCE</scope>
</reference>
<evidence type="ECO:0000313" key="2">
    <source>
        <dbReference type="EMBL" id="CAB4135795.1"/>
    </source>
</evidence>
<dbReference type="SUPFAM" id="SSF110849">
    <property type="entry name" value="ParB/Sulfiredoxin"/>
    <property type="match status" value="1"/>
</dbReference>
<accession>A0A6J5LN07</accession>
<feature type="domain" description="ParB-like N-terminal" evidence="1">
    <location>
        <begin position="9"/>
        <end position="96"/>
    </location>
</feature>
<proteinExistence type="predicted"/>
<protein>
    <submittedName>
        <fullName evidence="2">ParB/Sulfiredoxin</fullName>
    </submittedName>
</protein>
<dbReference type="InterPro" id="IPR036086">
    <property type="entry name" value="ParB/Sulfiredoxin_sf"/>
</dbReference>
<sequence length="186" mass="21435">MKRITWKIEKRKLADLKPHSKNPRQFTEKGLKDLENSINSIGFMQPININQDCTILSGHGRALKLKEMGETEVDVYVPDRMLTPKQEDEVLVRANANTAGKWDWDLLANNFELEEINEWGLDVPDIGMGLSDTDLTSFFEGVDENKEQKNKIVLEYAEEEYNQIVEAFEQYKGESKESVVWKLLGL</sequence>
<name>A0A6J5LN07_9CAUD</name>
<evidence type="ECO:0000259" key="1">
    <source>
        <dbReference type="SMART" id="SM00470"/>
    </source>
</evidence>
<gene>
    <name evidence="2" type="ORF">UFOVP286_60</name>
</gene>
<dbReference type="InterPro" id="IPR003115">
    <property type="entry name" value="ParB_N"/>
</dbReference>
<dbReference type="SMART" id="SM00470">
    <property type="entry name" value="ParB"/>
    <property type="match status" value="1"/>
</dbReference>
<dbReference type="EMBL" id="LR796304">
    <property type="protein sequence ID" value="CAB4135795.1"/>
    <property type="molecule type" value="Genomic_DNA"/>
</dbReference>
<organism evidence="2">
    <name type="scientific">uncultured Caudovirales phage</name>
    <dbReference type="NCBI Taxonomy" id="2100421"/>
    <lineage>
        <taxon>Viruses</taxon>
        <taxon>Duplodnaviria</taxon>
        <taxon>Heunggongvirae</taxon>
        <taxon>Uroviricota</taxon>
        <taxon>Caudoviricetes</taxon>
        <taxon>Peduoviridae</taxon>
        <taxon>Maltschvirus</taxon>
        <taxon>Maltschvirus maltsch</taxon>
    </lineage>
</organism>
<dbReference type="Pfam" id="PF02195">
    <property type="entry name" value="ParB_N"/>
    <property type="match status" value="1"/>
</dbReference>